<gene>
    <name evidence="1" type="ORF">PENARI_c021G12225</name>
</gene>
<dbReference type="AlphaFoldDB" id="A0A1F5L8B5"/>
<dbReference type="OrthoDB" id="10379178at2759"/>
<name>A0A1F5L8B5_PENAI</name>
<dbReference type="GeneID" id="34580025"/>
<protein>
    <submittedName>
        <fullName evidence="1">Uncharacterized protein</fullName>
    </submittedName>
</protein>
<reference evidence="1 2" key="1">
    <citation type="journal article" date="2016" name="Sci. Rep.">
        <title>Penicillium arizonense, a new, genome sequenced fungal species, reveals a high chemical diversity in secreted metabolites.</title>
        <authorList>
            <person name="Grijseels S."/>
            <person name="Nielsen J.C."/>
            <person name="Randelovic M."/>
            <person name="Nielsen J."/>
            <person name="Nielsen K.F."/>
            <person name="Workman M."/>
            <person name="Frisvad J.C."/>
        </authorList>
    </citation>
    <scope>NUCLEOTIDE SEQUENCE [LARGE SCALE GENOMIC DNA]</scope>
    <source>
        <strain evidence="1 2">CBS 141311</strain>
    </source>
</reference>
<dbReference type="EMBL" id="LXJU01000021">
    <property type="protein sequence ID" value="OGE49464.1"/>
    <property type="molecule type" value="Genomic_DNA"/>
</dbReference>
<sequence>MSSQRKVLLNNPLPQTMDAAIHPPKSSLDTITAKIYNEFTIVQRECYQKDGMLRAYEKQNFDLNAQLCDMSRYIKTLEQKNWNLNEKG</sequence>
<accession>A0A1F5L8B5</accession>
<dbReference type="Proteomes" id="UP000177622">
    <property type="component" value="Unassembled WGS sequence"/>
</dbReference>
<evidence type="ECO:0000313" key="1">
    <source>
        <dbReference type="EMBL" id="OGE49464.1"/>
    </source>
</evidence>
<proteinExistence type="predicted"/>
<organism evidence="1 2">
    <name type="scientific">Penicillium arizonense</name>
    <dbReference type="NCBI Taxonomy" id="1835702"/>
    <lineage>
        <taxon>Eukaryota</taxon>
        <taxon>Fungi</taxon>
        <taxon>Dikarya</taxon>
        <taxon>Ascomycota</taxon>
        <taxon>Pezizomycotina</taxon>
        <taxon>Eurotiomycetes</taxon>
        <taxon>Eurotiomycetidae</taxon>
        <taxon>Eurotiales</taxon>
        <taxon>Aspergillaceae</taxon>
        <taxon>Penicillium</taxon>
    </lineage>
</organism>
<dbReference type="RefSeq" id="XP_022484915.1">
    <property type="nucleotide sequence ID" value="XM_022635291.1"/>
</dbReference>
<evidence type="ECO:0000313" key="2">
    <source>
        <dbReference type="Proteomes" id="UP000177622"/>
    </source>
</evidence>
<keyword evidence="2" id="KW-1185">Reference proteome</keyword>
<comment type="caution">
    <text evidence="1">The sequence shown here is derived from an EMBL/GenBank/DDBJ whole genome shotgun (WGS) entry which is preliminary data.</text>
</comment>